<evidence type="ECO:0000259" key="6">
    <source>
        <dbReference type="Pfam" id="PF01370"/>
    </source>
</evidence>
<evidence type="ECO:0000256" key="2">
    <source>
        <dbReference type="ARBA" id="ARBA00040720"/>
    </source>
</evidence>
<dbReference type="EMBL" id="VTPC01005628">
    <property type="protein sequence ID" value="KAF2895831.1"/>
    <property type="molecule type" value="Genomic_DNA"/>
</dbReference>
<name>A0A8K0GE88_IGNLU</name>
<sequence length="397" mass="45157">MAVVLSNGANILRQHTGVIGIAYIRAANYSSEGNPYNLASLKRGTGGRSSFNGIVATVFGATGFIGRYVCNRLGKIGSQLILPYRGDHYEALRLKLVGDLGQVLFQPYYLRNEEDLEKAVKYSNVVVNLVGRDWETKNFKFDDVHVKGARALARAAKKAGVKKFIHVSALNAEKNPKPVIKSGGSKFLASKWYGECAVLEEFPEATIFRPSDVYGQEDRFLRYYAHNWRRQGLWMPLWKKGECTIKQPVFVSDLAAGIVAAIKDPDAAGKIYQAVGPKRYYLSELVDWFYRLMKKDDKWGYVRYDMRFDPFFKVKVSITEKVCPGFPIGNLHWERVEREYINDHVVHGIPTLEDLGITLTAMEDQVPWELRPYSYGIYHDRDLEEFALRPEPPKVVV</sequence>
<dbReference type="GO" id="GO:0005739">
    <property type="term" value="C:mitochondrion"/>
    <property type="evidence" value="ECO:0007669"/>
    <property type="project" value="TreeGrafter"/>
</dbReference>
<dbReference type="Proteomes" id="UP000801492">
    <property type="component" value="Unassembled WGS sequence"/>
</dbReference>
<evidence type="ECO:0000313" key="8">
    <source>
        <dbReference type="Proteomes" id="UP000801492"/>
    </source>
</evidence>
<dbReference type="Gene3D" id="3.40.50.720">
    <property type="entry name" value="NAD(P)-binding Rossmann-like Domain"/>
    <property type="match status" value="1"/>
</dbReference>
<dbReference type="GO" id="GO:0044877">
    <property type="term" value="F:protein-containing complex binding"/>
    <property type="evidence" value="ECO:0007669"/>
    <property type="project" value="TreeGrafter"/>
</dbReference>
<evidence type="ECO:0000313" key="7">
    <source>
        <dbReference type="EMBL" id="KAF2895831.1"/>
    </source>
</evidence>
<keyword evidence="8" id="KW-1185">Reference proteome</keyword>
<comment type="caution">
    <text evidence="7">The sequence shown here is derived from an EMBL/GenBank/DDBJ whole genome shotgun (WGS) entry which is preliminary data.</text>
</comment>
<dbReference type="CDD" id="cd05271">
    <property type="entry name" value="NDUFA9_like_SDR_a"/>
    <property type="match status" value="1"/>
</dbReference>
<gene>
    <name evidence="7" type="ORF">ILUMI_10340</name>
</gene>
<reference evidence="7" key="1">
    <citation type="submission" date="2019-08" db="EMBL/GenBank/DDBJ databases">
        <title>The genome of the North American firefly Photinus pyralis.</title>
        <authorList>
            <consortium name="Photinus pyralis genome working group"/>
            <person name="Fallon T.R."/>
            <person name="Sander Lower S.E."/>
            <person name="Weng J.-K."/>
        </authorList>
    </citation>
    <scope>NUCLEOTIDE SEQUENCE</scope>
    <source>
        <strain evidence="7">TRF0915ILg1</strain>
        <tissue evidence="7">Whole body</tissue>
    </source>
</reference>
<dbReference type="OrthoDB" id="275457at2759"/>
<dbReference type="FunFam" id="3.40.50.720:FF:000537">
    <property type="entry name" value="NADH-ubiquinone oxidoreductase 39 kDa subunit"/>
    <property type="match status" value="1"/>
</dbReference>
<dbReference type="InterPro" id="IPR036291">
    <property type="entry name" value="NAD(P)-bd_dom_sf"/>
</dbReference>
<evidence type="ECO:0000256" key="1">
    <source>
        <dbReference type="ARBA" id="ARBA00038501"/>
    </source>
</evidence>
<dbReference type="Pfam" id="PF01370">
    <property type="entry name" value="Epimerase"/>
    <property type="match status" value="1"/>
</dbReference>
<proteinExistence type="inferred from homology"/>
<evidence type="ECO:0000256" key="4">
    <source>
        <dbReference type="ARBA" id="ARBA00043145"/>
    </source>
</evidence>
<dbReference type="InterPro" id="IPR001509">
    <property type="entry name" value="Epimerase_deHydtase"/>
</dbReference>
<dbReference type="PANTHER" id="PTHR12126">
    <property type="entry name" value="NADH-UBIQUINONE OXIDOREDUCTASE 39 KDA SUBUNIT-RELATED"/>
    <property type="match status" value="1"/>
</dbReference>
<dbReference type="PANTHER" id="PTHR12126:SF11">
    <property type="entry name" value="NADH DEHYDROGENASE [UBIQUINONE] 1 ALPHA SUBCOMPLEX SUBUNIT 9, MITOCHONDRIAL"/>
    <property type="match status" value="1"/>
</dbReference>
<evidence type="ECO:0000256" key="3">
    <source>
        <dbReference type="ARBA" id="ARBA00042000"/>
    </source>
</evidence>
<feature type="domain" description="NAD-dependent epimerase/dehydratase" evidence="6">
    <location>
        <begin position="57"/>
        <end position="272"/>
    </location>
</feature>
<organism evidence="7 8">
    <name type="scientific">Ignelater luminosus</name>
    <name type="common">Cucubano</name>
    <name type="synonym">Pyrophorus luminosus</name>
    <dbReference type="NCBI Taxonomy" id="2038154"/>
    <lineage>
        <taxon>Eukaryota</taxon>
        <taxon>Metazoa</taxon>
        <taxon>Ecdysozoa</taxon>
        <taxon>Arthropoda</taxon>
        <taxon>Hexapoda</taxon>
        <taxon>Insecta</taxon>
        <taxon>Pterygota</taxon>
        <taxon>Neoptera</taxon>
        <taxon>Endopterygota</taxon>
        <taxon>Coleoptera</taxon>
        <taxon>Polyphaga</taxon>
        <taxon>Elateriformia</taxon>
        <taxon>Elateroidea</taxon>
        <taxon>Elateridae</taxon>
        <taxon>Agrypninae</taxon>
        <taxon>Pyrophorini</taxon>
        <taxon>Ignelater</taxon>
    </lineage>
</organism>
<evidence type="ECO:0000256" key="5">
    <source>
        <dbReference type="ARBA" id="ARBA00046455"/>
    </source>
</evidence>
<dbReference type="SUPFAM" id="SSF51735">
    <property type="entry name" value="NAD(P)-binding Rossmann-fold domains"/>
    <property type="match status" value="1"/>
</dbReference>
<dbReference type="AlphaFoldDB" id="A0A8K0GE88"/>
<comment type="similarity">
    <text evidence="1">Belongs to the complex I NDUFA9 subunit family.</text>
</comment>
<comment type="subunit">
    <text evidence="5">Complex I is composed of 45 different subunits. This a component of the hydrophobic protein fraction. Interacts with BLOC1S1. Interacts with SLC2A4. Interacts with CLOCK. Interacts with RAB5IF.</text>
</comment>
<protein>
    <recommendedName>
        <fullName evidence="2">NADH dehydrogenase [ubiquinone] 1 alpha subcomplex subunit 9, mitochondrial</fullName>
    </recommendedName>
    <alternativeName>
        <fullName evidence="4">Complex I-39kD</fullName>
    </alternativeName>
    <alternativeName>
        <fullName evidence="3">NADH-ubiquinone oxidoreductase 39 kDa subunit</fullName>
    </alternativeName>
</protein>
<dbReference type="InterPro" id="IPR051207">
    <property type="entry name" value="ComplexI_NDUFA9_subunit"/>
</dbReference>
<accession>A0A8K0GE88</accession>